<organism evidence="2 3">
    <name type="scientific">Pseudoxanthomonas taiwanensis</name>
    <dbReference type="NCBI Taxonomy" id="176598"/>
    <lineage>
        <taxon>Bacteria</taxon>
        <taxon>Pseudomonadati</taxon>
        <taxon>Pseudomonadota</taxon>
        <taxon>Gammaproteobacteria</taxon>
        <taxon>Lysobacterales</taxon>
        <taxon>Lysobacteraceae</taxon>
        <taxon>Pseudoxanthomonas</taxon>
    </lineage>
</organism>
<dbReference type="InterPro" id="IPR052367">
    <property type="entry name" value="Thiosulfate_ST/Rhodanese-like"/>
</dbReference>
<keyword evidence="3" id="KW-1185">Reference proteome</keyword>
<dbReference type="Pfam" id="PF00581">
    <property type="entry name" value="Rhodanese"/>
    <property type="match status" value="1"/>
</dbReference>
<reference evidence="2" key="1">
    <citation type="submission" date="2017-10" db="EMBL/GenBank/DDBJ databases">
        <title>Whole genome sequencing of members of genus Pseudoxanthomonas.</title>
        <authorList>
            <person name="Kumar S."/>
            <person name="Bansal K."/>
            <person name="Kaur A."/>
            <person name="Patil P."/>
            <person name="Sharma S."/>
            <person name="Patil P.B."/>
        </authorList>
    </citation>
    <scope>NUCLEOTIDE SEQUENCE</scope>
    <source>
        <strain evidence="2">DSM 22914</strain>
    </source>
</reference>
<dbReference type="Gene3D" id="3.40.250.10">
    <property type="entry name" value="Rhodanese-like domain"/>
    <property type="match status" value="1"/>
</dbReference>
<sequence length="114" mass="11783">MGGEQVGPREAVQRINRGAVLVDVREPGEFAAGHAADAVHLPLGRIRAQGAGALDACSVPEGAEVLLVCQSGMRSRIAQSSLAKDARRRYVNVDGGMAAWAASGLPIVRSGRAP</sequence>
<dbReference type="InterPro" id="IPR036873">
    <property type="entry name" value="Rhodanese-like_dom_sf"/>
</dbReference>
<evidence type="ECO:0000259" key="1">
    <source>
        <dbReference type="PROSITE" id="PS50206"/>
    </source>
</evidence>
<dbReference type="Proteomes" id="UP000717981">
    <property type="component" value="Unassembled WGS sequence"/>
</dbReference>
<dbReference type="CDD" id="cd00158">
    <property type="entry name" value="RHOD"/>
    <property type="match status" value="1"/>
</dbReference>
<gene>
    <name evidence="2" type="ORF">CR938_05095</name>
</gene>
<dbReference type="InterPro" id="IPR001763">
    <property type="entry name" value="Rhodanese-like_dom"/>
</dbReference>
<accession>A0A921TGJ7</accession>
<dbReference type="PANTHER" id="PTHR45431">
    <property type="entry name" value="RHODANESE-LIKE DOMAIN-CONTAINING PROTEIN 15, CHLOROPLASTIC"/>
    <property type="match status" value="1"/>
</dbReference>
<feature type="domain" description="Rhodanese" evidence="1">
    <location>
        <begin position="15"/>
        <end position="109"/>
    </location>
</feature>
<dbReference type="PROSITE" id="PS50206">
    <property type="entry name" value="RHODANESE_3"/>
    <property type="match status" value="1"/>
</dbReference>
<dbReference type="SMART" id="SM00450">
    <property type="entry name" value="RHOD"/>
    <property type="match status" value="1"/>
</dbReference>
<proteinExistence type="predicted"/>
<dbReference type="SUPFAM" id="SSF52821">
    <property type="entry name" value="Rhodanese/Cell cycle control phosphatase"/>
    <property type="match status" value="1"/>
</dbReference>
<dbReference type="PANTHER" id="PTHR45431:SF3">
    <property type="entry name" value="RHODANESE-LIKE DOMAIN-CONTAINING PROTEIN 15, CHLOROPLASTIC"/>
    <property type="match status" value="1"/>
</dbReference>
<comment type="caution">
    <text evidence="2">The sequence shown here is derived from an EMBL/GenBank/DDBJ whole genome shotgun (WGS) entry which is preliminary data.</text>
</comment>
<dbReference type="EMBL" id="PDWK01000017">
    <property type="protein sequence ID" value="KAF1689678.1"/>
    <property type="molecule type" value="Genomic_DNA"/>
</dbReference>
<evidence type="ECO:0000313" key="3">
    <source>
        <dbReference type="Proteomes" id="UP000717981"/>
    </source>
</evidence>
<dbReference type="OrthoDB" id="9814704at2"/>
<evidence type="ECO:0000313" key="2">
    <source>
        <dbReference type="EMBL" id="KAF1689678.1"/>
    </source>
</evidence>
<dbReference type="AlphaFoldDB" id="A0A921TGJ7"/>
<protein>
    <submittedName>
        <fullName evidence="2">Sulfurtransferase</fullName>
    </submittedName>
</protein>
<name>A0A921TGJ7_9GAMM</name>